<name>A0ABV0MEU7_9TELE</name>
<comment type="caution">
    <text evidence="2">The sequence shown here is derived from an EMBL/GenBank/DDBJ whole genome shotgun (WGS) entry which is preliminary data.</text>
</comment>
<reference evidence="2 3" key="1">
    <citation type="submission" date="2021-06" db="EMBL/GenBank/DDBJ databases">
        <authorList>
            <person name="Palmer J.M."/>
        </authorList>
    </citation>
    <scope>NUCLEOTIDE SEQUENCE [LARGE SCALE GENOMIC DNA]</scope>
    <source>
        <strain evidence="2 3">GA_2019</strain>
        <tissue evidence="2">Muscle</tissue>
    </source>
</reference>
<evidence type="ECO:0000259" key="1">
    <source>
        <dbReference type="PROSITE" id="PS50053"/>
    </source>
</evidence>
<dbReference type="InterPro" id="IPR029071">
    <property type="entry name" value="Ubiquitin-like_domsf"/>
</dbReference>
<dbReference type="EMBL" id="JAHRIO010000004">
    <property type="protein sequence ID" value="MEQ2157259.1"/>
    <property type="molecule type" value="Genomic_DNA"/>
</dbReference>
<accession>A0ABV0MEU7</accession>
<dbReference type="Gene3D" id="3.10.20.90">
    <property type="entry name" value="Phosphatidylinositol 3-kinase Catalytic Subunit, Chain A, domain 1"/>
    <property type="match status" value="1"/>
</dbReference>
<dbReference type="SUPFAM" id="SSF54236">
    <property type="entry name" value="Ubiquitin-like"/>
    <property type="match status" value="1"/>
</dbReference>
<dbReference type="Pfam" id="PF00240">
    <property type="entry name" value="ubiquitin"/>
    <property type="match status" value="1"/>
</dbReference>
<dbReference type="InterPro" id="IPR000626">
    <property type="entry name" value="Ubiquitin-like_dom"/>
</dbReference>
<protein>
    <submittedName>
        <fullName evidence="2">E3 ubiquitin-protein ligase uhrf1</fullName>
    </submittedName>
</protein>
<evidence type="ECO:0000313" key="3">
    <source>
        <dbReference type="Proteomes" id="UP001476798"/>
    </source>
</evidence>
<organism evidence="2 3">
    <name type="scientific">Goodea atripinnis</name>
    <dbReference type="NCBI Taxonomy" id="208336"/>
    <lineage>
        <taxon>Eukaryota</taxon>
        <taxon>Metazoa</taxon>
        <taxon>Chordata</taxon>
        <taxon>Craniata</taxon>
        <taxon>Vertebrata</taxon>
        <taxon>Euteleostomi</taxon>
        <taxon>Actinopterygii</taxon>
        <taxon>Neopterygii</taxon>
        <taxon>Teleostei</taxon>
        <taxon>Neoteleostei</taxon>
        <taxon>Acanthomorphata</taxon>
        <taxon>Ovalentaria</taxon>
        <taxon>Atherinomorphae</taxon>
        <taxon>Cyprinodontiformes</taxon>
        <taxon>Goodeidae</taxon>
        <taxon>Goodea</taxon>
    </lineage>
</organism>
<evidence type="ECO:0000313" key="2">
    <source>
        <dbReference type="EMBL" id="MEQ2157259.1"/>
    </source>
</evidence>
<keyword evidence="3" id="KW-1185">Reference proteome</keyword>
<sequence>MTARCRFSLLHIAIRTIDGKETRTVEDLSRLTKIESLRLKIQDIFNVSPQQQRLFYRGKQVNPRLPVSTVTQ</sequence>
<dbReference type="PROSITE" id="PS50053">
    <property type="entry name" value="UBIQUITIN_2"/>
    <property type="match status" value="1"/>
</dbReference>
<dbReference type="Proteomes" id="UP001476798">
    <property type="component" value="Unassembled WGS sequence"/>
</dbReference>
<feature type="domain" description="Ubiquitin-like" evidence="1">
    <location>
        <begin position="10"/>
        <end position="68"/>
    </location>
</feature>
<proteinExistence type="predicted"/>
<gene>
    <name evidence="2" type="primary">UHRF1_1</name>
    <name evidence="2" type="ORF">GOODEAATRI_000125</name>
</gene>